<gene>
    <name evidence="3" type="ORF">M0R45_017284</name>
</gene>
<dbReference type="EMBL" id="JBEDUW010000003">
    <property type="protein sequence ID" value="KAK9940633.1"/>
    <property type="molecule type" value="Genomic_DNA"/>
</dbReference>
<feature type="transmembrane region" description="Helical" evidence="1">
    <location>
        <begin position="77"/>
        <end position="98"/>
    </location>
</feature>
<dbReference type="PANTHER" id="PTHR31325">
    <property type="entry name" value="OS01G0798800 PROTEIN-RELATED"/>
    <property type="match status" value="1"/>
</dbReference>
<feature type="domain" description="DUF4220" evidence="2">
    <location>
        <begin position="40"/>
        <end position="99"/>
    </location>
</feature>
<dbReference type="InterPro" id="IPR025315">
    <property type="entry name" value="DUF4220"/>
</dbReference>
<keyword evidence="1" id="KW-1133">Transmembrane helix</keyword>
<keyword evidence="1" id="KW-0812">Transmembrane</keyword>
<name>A0AAW1XXV6_RUBAR</name>
<organism evidence="3 4">
    <name type="scientific">Rubus argutus</name>
    <name type="common">Southern blackberry</name>
    <dbReference type="NCBI Taxonomy" id="59490"/>
    <lineage>
        <taxon>Eukaryota</taxon>
        <taxon>Viridiplantae</taxon>
        <taxon>Streptophyta</taxon>
        <taxon>Embryophyta</taxon>
        <taxon>Tracheophyta</taxon>
        <taxon>Spermatophyta</taxon>
        <taxon>Magnoliopsida</taxon>
        <taxon>eudicotyledons</taxon>
        <taxon>Gunneridae</taxon>
        <taxon>Pentapetalae</taxon>
        <taxon>rosids</taxon>
        <taxon>fabids</taxon>
        <taxon>Rosales</taxon>
        <taxon>Rosaceae</taxon>
        <taxon>Rosoideae</taxon>
        <taxon>Rosoideae incertae sedis</taxon>
        <taxon>Rubus</taxon>
    </lineage>
</organism>
<keyword evidence="1" id="KW-0472">Membrane</keyword>
<proteinExistence type="predicted"/>
<evidence type="ECO:0000313" key="4">
    <source>
        <dbReference type="Proteomes" id="UP001457282"/>
    </source>
</evidence>
<dbReference type="Pfam" id="PF13968">
    <property type="entry name" value="DUF4220"/>
    <property type="match status" value="1"/>
</dbReference>
<feature type="transmembrane region" description="Helical" evidence="1">
    <location>
        <begin position="35"/>
        <end position="57"/>
    </location>
</feature>
<dbReference type="AlphaFoldDB" id="A0AAW1XXV6"/>
<keyword evidence="4" id="KW-1185">Reference proteome</keyword>
<dbReference type="Proteomes" id="UP001457282">
    <property type="component" value="Unassembled WGS sequence"/>
</dbReference>
<evidence type="ECO:0000313" key="3">
    <source>
        <dbReference type="EMBL" id="KAK9940633.1"/>
    </source>
</evidence>
<reference evidence="3 4" key="1">
    <citation type="journal article" date="2023" name="G3 (Bethesda)">
        <title>A chromosome-length genome assembly and annotation of blackberry (Rubus argutus, cv. 'Hillquist').</title>
        <authorList>
            <person name="Bruna T."/>
            <person name="Aryal R."/>
            <person name="Dudchenko O."/>
            <person name="Sargent D.J."/>
            <person name="Mead D."/>
            <person name="Buti M."/>
            <person name="Cavallini A."/>
            <person name="Hytonen T."/>
            <person name="Andres J."/>
            <person name="Pham M."/>
            <person name="Weisz D."/>
            <person name="Mascagni F."/>
            <person name="Usai G."/>
            <person name="Natali L."/>
            <person name="Bassil N."/>
            <person name="Fernandez G.E."/>
            <person name="Lomsadze A."/>
            <person name="Armour M."/>
            <person name="Olukolu B."/>
            <person name="Poorten T."/>
            <person name="Britton C."/>
            <person name="Davik J."/>
            <person name="Ashrafi H."/>
            <person name="Aiden E.L."/>
            <person name="Borodovsky M."/>
            <person name="Worthington M."/>
        </authorList>
    </citation>
    <scope>NUCLEOTIDE SEQUENCE [LARGE SCALE GENOMIC DNA]</scope>
    <source>
        <strain evidence="3">PI 553951</strain>
    </source>
</reference>
<accession>A0AAW1XXV6</accession>
<sequence length="106" mass="11883">MVQFFPASVFLTSLCLQIVLIVFGNRRKYIARNWIGIVTWMAYLSADWVATVALGMISNFQGVDDDQQNTPHPNTLIMASWAPFLLVHLGGPDTITAYSQRTMNFG</sequence>
<protein>
    <recommendedName>
        <fullName evidence="2">DUF4220 domain-containing protein</fullName>
    </recommendedName>
</protein>
<evidence type="ECO:0000259" key="2">
    <source>
        <dbReference type="Pfam" id="PF13968"/>
    </source>
</evidence>
<evidence type="ECO:0000256" key="1">
    <source>
        <dbReference type="SAM" id="Phobius"/>
    </source>
</evidence>
<feature type="transmembrane region" description="Helical" evidence="1">
    <location>
        <begin position="6"/>
        <end position="23"/>
    </location>
</feature>
<comment type="caution">
    <text evidence="3">The sequence shown here is derived from an EMBL/GenBank/DDBJ whole genome shotgun (WGS) entry which is preliminary data.</text>
</comment>